<dbReference type="Gene3D" id="3.40.50.970">
    <property type="match status" value="2"/>
</dbReference>
<reference evidence="17" key="1">
    <citation type="journal article" date="2015" name="PeerJ">
        <title>First genomic representation of candidate bacterial phylum KSB3 points to enhanced environmental sensing as a trigger of wastewater bulking.</title>
        <authorList>
            <person name="Sekiguchi Y."/>
            <person name="Ohashi A."/>
            <person name="Parks D.H."/>
            <person name="Yamauchi T."/>
            <person name="Tyson G.W."/>
            <person name="Hugenholtz P."/>
        </authorList>
    </citation>
    <scope>NUCLEOTIDE SEQUENCE [LARGE SCALE GENOMIC DNA]</scope>
</reference>
<dbReference type="GO" id="GO:0004802">
    <property type="term" value="F:transketolase activity"/>
    <property type="evidence" value="ECO:0007669"/>
    <property type="project" value="UniProtKB-UniRule"/>
</dbReference>
<keyword evidence="7 12" id="KW-0786">Thiamine pyrophosphate</keyword>
<dbReference type="CDD" id="cd07033">
    <property type="entry name" value="TPP_PYR_DXS_TK_like"/>
    <property type="match status" value="1"/>
</dbReference>
<dbReference type="EMBL" id="DF820478">
    <property type="protein sequence ID" value="GAK61248.1"/>
    <property type="molecule type" value="Genomic_DNA"/>
</dbReference>
<evidence type="ECO:0000256" key="5">
    <source>
        <dbReference type="ARBA" id="ARBA00022723"/>
    </source>
</evidence>
<dbReference type="FunFam" id="3.40.50.920:FF:000003">
    <property type="entry name" value="Transketolase"/>
    <property type="match status" value="1"/>
</dbReference>
<dbReference type="GO" id="GO:0005829">
    <property type="term" value="C:cytosol"/>
    <property type="evidence" value="ECO:0007669"/>
    <property type="project" value="TreeGrafter"/>
</dbReference>
<sequence>MLDHKYIDTLCINTIRTLAMDGVQKANSGHPGAPMGMAPMAYTLWTRFLKHNPHNPQWADRDRFVLSAGHASMLIYSLLHLTGYDLSLEDLKNFRQWGSKTPGHPEYGVTPGVETTTGPLGQGFSMAVGMAIAERFLAQYFNRPDHTIVDHYTYVIAGDGDLMEGVASEAASLAGHLKLGKLICCYDDNSITIEGKTDLAFTEDVAKRFEAYGWHVRRIEHGDDPQIIASAIEAAQKVTDRPSLICIKTHIAHGSPNKQDSASAHGAPLGEEEIKLTKQALGWSSSEPFFVPKEALEQFRKSVEQGQKWEQEWQQRFEAYHEAYPELAQEWEQRMSGDLPEGWEEALPEFPVDKPIATRVASGKIVNAIAEKIPALLGGSADLGPSNNTKLNAYPSLSSQQYDGRNVHYGVREHAMGALMNGMALHGGIIPYGGTFLVFSDYVRPAVRLSALMEQRVIYVFTHDSIGLGEDGPTHQPVEHLASLRVIPNLWVFRPADATETTIAWKVALERKDGPTALALSRQNLPIIDRKQGPSADLTAKGAYILAEASKAQPDLIVLATGSEVSLAVKAQKELEAKGAATRVVSMPCWELFDQQPQAYKDEVLPPAITARLAIEAASPFGWHKYVGDKGGIIGVETFGASAPDKILMEKYGFSVANVVEQALKLVK</sequence>
<name>A0A081C9J3_VECG1</name>
<proteinExistence type="inferred from homology"/>
<dbReference type="NCBIfam" id="TIGR00232">
    <property type="entry name" value="tktlase_bact"/>
    <property type="match status" value="1"/>
</dbReference>
<dbReference type="InterPro" id="IPR005474">
    <property type="entry name" value="Transketolase_N"/>
</dbReference>
<feature type="binding site" evidence="12">
    <location>
        <position position="439"/>
    </location>
    <ligand>
        <name>thiamine diphosphate</name>
        <dbReference type="ChEBI" id="CHEBI:58937"/>
    </ligand>
</feature>
<dbReference type="Pfam" id="PF02779">
    <property type="entry name" value="Transket_pyr"/>
    <property type="match status" value="1"/>
</dbReference>
<comment type="catalytic activity">
    <reaction evidence="8 15">
        <text>D-sedoheptulose 7-phosphate + D-glyceraldehyde 3-phosphate = aldehydo-D-ribose 5-phosphate + D-xylulose 5-phosphate</text>
        <dbReference type="Rhea" id="RHEA:10508"/>
        <dbReference type="ChEBI" id="CHEBI:57483"/>
        <dbReference type="ChEBI" id="CHEBI:57737"/>
        <dbReference type="ChEBI" id="CHEBI:58273"/>
        <dbReference type="ChEBI" id="CHEBI:59776"/>
        <dbReference type="EC" id="2.2.1.1"/>
    </reaction>
</comment>
<evidence type="ECO:0000256" key="1">
    <source>
        <dbReference type="ARBA" id="ARBA00007131"/>
    </source>
</evidence>
<evidence type="ECO:0000256" key="12">
    <source>
        <dbReference type="PIRSR" id="PIRSR605478-3"/>
    </source>
</evidence>
<evidence type="ECO:0000256" key="2">
    <source>
        <dbReference type="ARBA" id="ARBA00011738"/>
    </source>
</evidence>
<evidence type="ECO:0000259" key="16">
    <source>
        <dbReference type="SMART" id="SM00861"/>
    </source>
</evidence>
<dbReference type="InterPro" id="IPR020826">
    <property type="entry name" value="Transketolase_BS"/>
</dbReference>
<comment type="cofactor">
    <cofactor evidence="13">
        <name>Mg(2+)</name>
        <dbReference type="ChEBI" id="CHEBI:18420"/>
    </cofactor>
    <text evidence="13">Binds 1 Mg(2+) ion per subunit. Can also utilize other divalent metal cations, such as Ca(2+), Mn(2+) and Co(2+).</text>
</comment>
<dbReference type="PANTHER" id="PTHR43522:SF2">
    <property type="entry name" value="TRANSKETOLASE 1-RELATED"/>
    <property type="match status" value="1"/>
</dbReference>
<feature type="binding site" evidence="13">
    <location>
        <position position="191"/>
    </location>
    <ligand>
        <name>Mg(2+)</name>
        <dbReference type="ChEBI" id="CHEBI:18420"/>
    </ligand>
</feature>
<dbReference type="SUPFAM" id="SSF52922">
    <property type="entry name" value="TK C-terminal domain-like"/>
    <property type="match status" value="1"/>
</dbReference>
<feature type="binding site" evidence="11">
    <location>
        <position position="30"/>
    </location>
    <ligand>
        <name>substrate</name>
    </ligand>
</feature>
<dbReference type="EC" id="2.2.1.1" evidence="3 9"/>
<comment type="subunit">
    <text evidence="2 15">Homodimer.</text>
</comment>
<keyword evidence="18" id="KW-1185">Reference proteome</keyword>
<dbReference type="eggNOG" id="COG0021">
    <property type="taxonomic scope" value="Bacteria"/>
</dbReference>
<feature type="binding site" evidence="11">
    <location>
        <position position="463"/>
    </location>
    <ligand>
        <name>substrate</name>
    </ligand>
</feature>
<feature type="binding site" evidence="11">
    <location>
        <position position="471"/>
    </location>
    <ligand>
        <name>substrate</name>
    </ligand>
</feature>
<evidence type="ECO:0000256" key="11">
    <source>
        <dbReference type="PIRSR" id="PIRSR605478-2"/>
    </source>
</evidence>
<dbReference type="Pfam" id="PF22613">
    <property type="entry name" value="Transketolase_C_1"/>
    <property type="match status" value="1"/>
</dbReference>
<dbReference type="AlphaFoldDB" id="A0A081C9J3"/>
<feature type="binding site" evidence="11">
    <location>
        <position position="522"/>
    </location>
    <ligand>
        <name>substrate</name>
    </ligand>
</feature>
<feature type="site" description="Important for catalytic activity" evidence="14">
    <location>
        <position position="265"/>
    </location>
</feature>
<evidence type="ECO:0000256" key="13">
    <source>
        <dbReference type="PIRSR" id="PIRSR605478-4"/>
    </source>
</evidence>
<protein>
    <recommendedName>
        <fullName evidence="3 9">Transketolase</fullName>
        <ecNumber evidence="3 9">2.2.1.1</ecNumber>
    </recommendedName>
</protein>
<feature type="binding site" evidence="12">
    <location>
        <position position="189"/>
    </location>
    <ligand>
        <name>thiamine diphosphate</name>
        <dbReference type="ChEBI" id="CHEBI:58937"/>
    </ligand>
</feature>
<feature type="site" description="Important for catalytic activity" evidence="14">
    <location>
        <position position="30"/>
    </location>
</feature>
<comment type="cofactor">
    <cofactor evidence="12">
        <name>thiamine diphosphate</name>
        <dbReference type="ChEBI" id="CHEBI:58937"/>
    </cofactor>
    <text evidence="12">Binds 1 thiamine pyrophosphate per subunit. During the reaction, the substrate forms a covalent intermediate with the cofactor.</text>
</comment>
<feature type="binding site" evidence="11">
    <location>
        <position position="386"/>
    </location>
    <ligand>
        <name>substrate</name>
    </ligand>
</feature>
<evidence type="ECO:0000256" key="3">
    <source>
        <dbReference type="ARBA" id="ARBA00013152"/>
    </source>
</evidence>
<dbReference type="PANTHER" id="PTHR43522">
    <property type="entry name" value="TRANSKETOLASE"/>
    <property type="match status" value="1"/>
</dbReference>
<accession>A0A081C9J3</accession>
<dbReference type="InterPro" id="IPR029061">
    <property type="entry name" value="THDP-binding"/>
</dbReference>
<keyword evidence="5 13" id="KW-0479">Metal-binding</keyword>
<dbReference type="FunFam" id="3.40.50.970:FF:000003">
    <property type="entry name" value="Transketolase"/>
    <property type="match status" value="1"/>
</dbReference>
<comment type="cofactor">
    <cofactor evidence="15">
        <name>Mg(2+)</name>
        <dbReference type="ChEBI" id="CHEBI:18420"/>
    </cofactor>
    <cofactor evidence="15">
        <name>Ca(2+)</name>
        <dbReference type="ChEBI" id="CHEBI:29108"/>
    </cofactor>
    <cofactor evidence="15">
        <name>Mn(2+)</name>
        <dbReference type="ChEBI" id="CHEBI:29035"/>
    </cofactor>
    <cofactor evidence="15">
        <name>Co(2+)</name>
        <dbReference type="ChEBI" id="CHEBI:48828"/>
    </cofactor>
    <text evidence="15">Binds 1 Mg(2+) ion per subunit. Can also utilize other divalent metal cations, such as Ca(2+), Mn(2+) and Co(2+).</text>
</comment>
<comment type="function">
    <text evidence="15">Catalyzes the transfer of a two-carbon ketol group from a ketose donor to an aldose acceptor, via a covalent intermediate with the cofactor thiamine pyrophosphate.</text>
</comment>
<feature type="binding site" evidence="11">
    <location>
        <position position="475"/>
    </location>
    <ligand>
        <name>substrate</name>
    </ligand>
</feature>
<evidence type="ECO:0000256" key="10">
    <source>
        <dbReference type="PIRSR" id="PIRSR605478-1"/>
    </source>
</evidence>
<evidence type="ECO:0000256" key="9">
    <source>
        <dbReference type="NCBIfam" id="TIGR00232"/>
    </source>
</evidence>
<evidence type="ECO:0000256" key="7">
    <source>
        <dbReference type="ARBA" id="ARBA00023052"/>
    </source>
</evidence>
<dbReference type="PROSITE" id="PS00802">
    <property type="entry name" value="TRANSKETOLASE_2"/>
    <property type="match status" value="1"/>
</dbReference>
<dbReference type="HOGENOM" id="CLU_009227_0_0_0"/>
<evidence type="ECO:0000256" key="8">
    <source>
        <dbReference type="ARBA" id="ARBA00049473"/>
    </source>
</evidence>
<evidence type="ECO:0000313" key="18">
    <source>
        <dbReference type="Proteomes" id="UP000030661"/>
    </source>
</evidence>
<dbReference type="CDD" id="cd02012">
    <property type="entry name" value="TPP_TK"/>
    <property type="match status" value="1"/>
</dbReference>
<dbReference type="PROSITE" id="PS00801">
    <property type="entry name" value="TRANSKETOLASE_1"/>
    <property type="match status" value="1"/>
</dbReference>
<feature type="binding site" evidence="12">
    <location>
        <begin position="118"/>
        <end position="120"/>
    </location>
    <ligand>
        <name>thiamine diphosphate</name>
        <dbReference type="ChEBI" id="CHEBI:58937"/>
    </ligand>
</feature>
<feature type="binding site" evidence="13">
    <location>
        <position position="159"/>
    </location>
    <ligand>
        <name>Mg(2+)</name>
        <dbReference type="ChEBI" id="CHEBI:18420"/>
    </ligand>
</feature>
<comment type="similarity">
    <text evidence="1 15">Belongs to the transketolase family.</text>
</comment>
<dbReference type="InterPro" id="IPR033247">
    <property type="entry name" value="Transketolase_fam"/>
</dbReference>
<evidence type="ECO:0000256" key="15">
    <source>
        <dbReference type="RuleBase" id="RU004996"/>
    </source>
</evidence>
<dbReference type="InterPro" id="IPR009014">
    <property type="entry name" value="Transketo_C/PFOR_II"/>
</dbReference>
<feature type="binding site" evidence="12">
    <location>
        <position position="265"/>
    </location>
    <ligand>
        <name>thiamine diphosphate</name>
        <dbReference type="ChEBI" id="CHEBI:58937"/>
    </ligand>
</feature>
<evidence type="ECO:0000256" key="4">
    <source>
        <dbReference type="ARBA" id="ARBA00022679"/>
    </source>
</evidence>
<dbReference type="GO" id="GO:0046872">
    <property type="term" value="F:metal ion binding"/>
    <property type="evidence" value="ECO:0007669"/>
    <property type="project" value="UniProtKB-KW"/>
</dbReference>
<evidence type="ECO:0000256" key="14">
    <source>
        <dbReference type="PIRSR" id="PIRSR605478-5"/>
    </source>
</evidence>
<dbReference type="InterPro" id="IPR005475">
    <property type="entry name" value="Transketolase-like_Pyr-bd"/>
</dbReference>
<dbReference type="FunFam" id="3.40.50.970:FF:000004">
    <property type="entry name" value="Transketolase"/>
    <property type="match status" value="1"/>
</dbReference>
<keyword evidence="4 15" id="KW-0808">Transferase</keyword>
<evidence type="ECO:0000313" key="17">
    <source>
        <dbReference type="EMBL" id="GAK61248.1"/>
    </source>
</evidence>
<keyword evidence="15" id="KW-0106">Calcium</keyword>
<feature type="binding site" evidence="11">
    <location>
        <position position="265"/>
    </location>
    <ligand>
        <name>substrate</name>
    </ligand>
</feature>
<organism evidence="17">
    <name type="scientific">Vecturithrix granuli</name>
    <dbReference type="NCBI Taxonomy" id="1499967"/>
    <lineage>
        <taxon>Bacteria</taxon>
        <taxon>Candidatus Moduliflexota</taxon>
        <taxon>Candidatus Vecturitrichia</taxon>
        <taxon>Candidatus Vecturitrichales</taxon>
        <taxon>Candidatus Vecturitrichaceae</taxon>
        <taxon>Candidatus Vecturithrix</taxon>
    </lineage>
</organism>
<feature type="domain" description="Transketolase-like pyrimidine-binding" evidence="16">
    <location>
        <begin position="356"/>
        <end position="527"/>
    </location>
</feature>
<dbReference type="GO" id="GO:0006098">
    <property type="term" value="P:pentose-phosphate shunt"/>
    <property type="evidence" value="ECO:0007669"/>
    <property type="project" value="TreeGrafter"/>
</dbReference>
<feature type="binding site" evidence="12">
    <location>
        <position position="70"/>
    </location>
    <ligand>
        <name>thiamine diphosphate</name>
        <dbReference type="ChEBI" id="CHEBI:58937"/>
    </ligand>
</feature>
<feature type="binding site" evidence="11">
    <location>
        <position position="359"/>
    </location>
    <ligand>
        <name>substrate</name>
    </ligand>
</feature>
<dbReference type="Proteomes" id="UP000030661">
    <property type="component" value="Unassembled WGS sequence"/>
</dbReference>
<dbReference type="InterPro" id="IPR005478">
    <property type="entry name" value="Transketolase_bac-like"/>
</dbReference>
<evidence type="ECO:0000256" key="6">
    <source>
        <dbReference type="ARBA" id="ARBA00022842"/>
    </source>
</evidence>
<dbReference type="Pfam" id="PF00456">
    <property type="entry name" value="Transketolase_N"/>
    <property type="match status" value="1"/>
</dbReference>
<dbReference type="InterPro" id="IPR049557">
    <property type="entry name" value="Transketolase_CS"/>
</dbReference>
<keyword evidence="6 13" id="KW-0460">Magnesium</keyword>
<dbReference type="InterPro" id="IPR055152">
    <property type="entry name" value="Transketolase-like_C_2"/>
</dbReference>
<feature type="active site" description="Proton donor" evidence="10">
    <location>
        <position position="413"/>
    </location>
</feature>
<dbReference type="STRING" id="1499967.U27_01147"/>
<gene>
    <name evidence="17" type="ORF">U27_01147</name>
</gene>
<dbReference type="Gene3D" id="3.40.50.920">
    <property type="match status" value="1"/>
</dbReference>
<dbReference type="SMART" id="SM00861">
    <property type="entry name" value="Transket_pyr"/>
    <property type="match status" value="1"/>
</dbReference>
<feature type="binding site" evidence="13">
    <location>
        <position position="189"/>
    </location>
    <ligand>
        <name>Mg(2+)</name>
        <dbReference type="ChEBI" id="CHEBI:18420"/>
    </ligand>
</feature>
<dbReference type="SUPFAM" id="SSF52518">
    <property type="entry name" value="Thiamin diphosphate-binding fold (THDP-binding)"/>
    <property type="match status" value="2"/>
</dbReference>
<feature type="binding site" evidence="12">
    <location>
        <position position="160"/>
    </location>
    <ligand>
        <name>thiamine diphosphate</name>
        <dbReference type="ChEBI" id="CHEBI:58937"/>
    </ligand>
</feature>